<reference evidence="6 7" key="1">
    <citation type="submission" date="2018-03" db="EMBL/GenBank/DDBJ databases">
        <title>Genomic Encyclopedia of Archaeal and Bacterial Type Strains, Phase II (KMG-II): from individual species to whole genera.</title>
        <authorList>
            <person name="Goeker M."/>
        </authorList>
    </citation>
    <scope>NUCLEOTIDE SEQUENCE [LARGE SCALE GENOMIC DNA]</scope>
    <source>
        <strain evidence="6 7">DSM 44946</strain>
    </source>
</reference>
<evidence type="ECO:0000256" key="1">
    <source>
        <dbReference type="ARBA" id="ARBA00008560"/>
    </source>
</evidence>
<organism evidence="6 7">
    <name type="scientific">Planifilum fimeticola</name>
    <dbReference type="NCBI Taxonomy" id="201975"/>
    <lineage>
        <taxon>Bacteria</taxon>
        <taxon>Bacillati</taxon>
        <taxon>Bacillota</taxon>
        <taxon>Bacilli</taxon>
        <taxon>Bacillales</taxon>
        <taxon>Thermoactinomycetaceae</taxon>
        <taxon>Planifilum</taxon>
    </lineage>
</organism>
<dbReference type="InterPro" id="IPR044957">
    <property type="entry name" value="Ribosomal_bL32_bact"/>
</dbReference>
<dbReference type="InterPro" id="IPR011332">
    <property type="entry name" value="Ribosomal_zn-bd"/>
</dbReference>
<accession>A0A2T0LF91</accession>
<proteinExistence type="inferred from homology"/>
<protein>
    <recommendedName>
        <fullName evidence="4 5">Large ribosomal subunit protein bL32</fullName>
    </recommendedName>
</protein>
<evidence type="ECO:0000256" key="4">
    <source>
        <dbReference type="ARBA" id="ARBA00035178"/>
    </source>
</evidence>
<dbReference type="InterPro" id="IPR002677">
    <property type="entry name" value="Ribosomal_bL32"/>
</dbReference>
<keyword evidence="7" id="KW-1185">Reference proteome</keyword>
<name>A0A2T0LF91_9BACL</name>
<evidence type="ECO:0000256" key="3">
    <source>
        <dbReference type="ARBA" id="ARBA00023274"/>
    </source>
</evidence>
<dbReference type="GO" id="GO:0015934">
    <property type="term" value="C:large ribosomal subunit"/>
    <property type="evidence" value="ECO:0007669"/>
    <property type="project" value="InterPro"/>
</dbReference>
<dbReference type="Proteomes" id="UP000237797">
    <property type="component" value="Unassembled WGS sequence"/>
</dbReference>
<evidence type="ECO:0000256" key="2">
    <source>
        <dbReference type="ARBA" id="ARBA00022980"/>
    </source>
</evidence>
<keyword evidence="3 5" id="KW-0687">Ribonucleoprotein</keyword>
<comment type="caution">
    <text evidence="6">The sequence shown here is derived from an EMBL/GenBank/DDBJ whole genome shotgun (WGS) entry which is preliminary data.</text>
</comment>
<dbReference type="GO" id="GO:0006412">
    <property type="term" value="P:translation"/>
    <property type="evidence" value="ECO:0007669"/>
    <property type="project" value="UniProtKB-UniRule"/>
</dbReference>
<gene>
    <name evidence="5" type="primary">rpmF</name>
    <name evidence="6" type="ORF">CLV97_11058</name>
</gene>
<dbReference type="GO" id="GO:0003735">
    <property type="term" value="F:structural constituent of ribosome"/>
    <property type="evidence" value="ECO:0007669"/>
    <property type="project" value="InterPro"/>
</dbReference>
<dbReference type="PANTHER" id="PTHR35534:SF2">
    <property type="entry name" value="LARGE RIBOSOMAL SUBUNIT PROTEIN BL32"/>
    <property type="match status" value="1"/>
</dbReference>
<sequence length="69" mass="8030">MTGLFDQGEVIQVAVPFRRTSKTRKRKRRTHFKLSVPGMVRCPQCGEWKLAHRVCKECGHYKGEEVVEN</sequence>
<dbReference type="EMBL" id="PVNE01000010">
    <property type="protein sequence ID" value="PRX40866.1"/>
    <property type="molecule type" value="Genomic_DNA"/>
</dbReference>
<dbReference type="NCBIfam" id="TIGR01031">
    <property type="entry name" value="rpmF_bact"/>
    <property type="match status" value="1"/>
</dbReference>
<dbReference type="SUPFAM" id="SSF57829">
    <property type="entry name" value="Zn-binding ribosomal proteins"/>
    <property type="match status" value="1"/>
</dbReference>
<evidence type="ECO:0000313" key="6">
    <source>
        <dbReference type="EMBL" id="PRX40866.1"/>
    </source>
</evidence>
<dbReference type="HAMAP" id="MF_00340">
    <property type="entry name" value="Ribosomal_bL32"/>
    <property type="match status" value="1"/>
</dbReference>
<dbReference type="PANTHER" id="PTHR35534">
    <property type="entry name" value="50S RIBOSOMAL PROTEIN L32"/>
    <property type="match status" value="1"/>
</dbReference>
<evidence type="ECO:0000256" key="5">
    <source>
        <dbReference type="HAMAP-Rule" id="MF_00340"/>
    </source>
</evidence>
<comment type="similarity">
    <text evidence="1 5">Belongs to the bacterial ribosomal protein bL32 family.</text>
</comment>
<dbReference type="Pfam" id="PF01783">
    <property type="entry name" value="Ribosomal_L32p"/>
    <property type="match status" value="1"/>
</dbReference>
<evidence type="ECO:0000313" key="7">
    <source>
        <dbReference type="Proteomes" id="UP000237797"/>
    </source>
</evidence>
<keyword evidence="2 5" id="KW-0689">Ribosomal protein</keyword>
<dbReference type="AlphaFoldDB" id="A0A2T0LF91"/>